<evidence type="ECO:0008006" key="3">
    <source>
        <dbReference type="Google" id="ProtNLM"/>
    </source>
</evidence>
<evidence type="ECO:0000313" key="2">
    <source>
        <dbReference type="Proteomes" id="UP000728968"/>
    </source>
</evidence>
<sequence>MILEILQKKIETKGSYLTLREIVADNELPSITTIYRIFNTKSLKNIYLLIEK</sequence>
<reference evidence="1 2" key="1">
    <citation type="journal article" date="2021" name="Sci. Rep.">
        <title>The distribution of antibiotic resistance genes in chicken gut microbiota commensals.</title>
        <authorList>
            <person name="Juricova H."/>
            <person name="Matiasovicova J."/>
            <person name="Kubasova T."/>
            <person name="Cejkova D."/>
            <person name="Rychlik I."/>
        </authorList>
    </citation>
    <scope>NUCLEOTIDE SEQUENCE [LARGE SCALE GENOMIC DNA]</scope>
    <source>
        <strain evidence="1 2">An425</strain>
    </source>
</reference>
<gene>
    <name evidence="1" type="ORF">H6A04_10815</name>
</gene>
<dbReference type="Proteomes" id="UP000728968">
    <property type="component" value="Unassembled WGS sequence"/>
</dbReference>
<comment type="caution">
    <text evidence="1">The sequence shown here is derived from an EMBL/GenBank/DDBJ whole genome shotgun (WGS) entry which is preliminary data.</text>
</comment>
<dbReference type="RefSeq" id="WP_204716754.1">
    <property type="nucleotide sequence ID" value="NZ_JACJLT010000188.1"/>
</dbReference>
<dbReference type="EMBL" id="JACJLT010000188">
    <property type="protein sequence ID" value="MBM6876127.1"/>
    <property type="molecule type" value="Genomic_DNA"/>
</dbReference>
<accession>A0ABS2G4T5</accession>
<name>A0ABS2G4T5_FUSMR</name>
<protein>
    <recommendedName>
        <fullName evidence="3">HTH iclR-type domain-containing protein</fullName>
    </recommendedName>
</protein>
<keyword evidence="2" id="KW-1185">Reference proteome</keyword>
<proteinExistence type="predicted"/>
<organism evidence="1 2">
    <name type="scientific">Fusobacterium mortiferum</name>
    <dbReference type="NCBI Taxonomy" id="850"/>
    <lineage>
        <taxon>Bacteria</taxon>
        <taxon>Fusobacteriati</taxon>
        <taxon>Fusobacteriota</taxon>
        <taxon>Fusobacteriia</taxon>
        <taxon>Fusobacteriales</taxon>
        <taxon>Fusobacteriaceae</taxon>
        <taxon>Fusobacterium</taxon>
    </lineage>
</organism>
<evidence type="ECO:0000313" key="1">
    <source>
        <dbReference type="EMBL" id="MBM6876127.1"/>
    </source>
</evidence>